<evidence type="ECO:0000313" key="1">
    <source>
        <dbReference type="EMBL" id="MCQ8183451.1"/>
    </source>
</evidence>
<keyword evidence="2" id="KW-1185">Reference proteome</keyword>
<sequence length="456" mass="52782">MKIFFLAFECEPTADNKHVDLLEGATAHCMVLENNPHSAFSKGRFYVEKDNWHIKSIEIHPIEITVELCSQPNNLKQFNTAQKHGIAIVYAAWATNETDIPEPTRLTLSSSDKFDINSFLKAQKELKNKGRCLHYDNRSRCNEIINAHSIQKNQLLDTVAVDGHVYTVSKNFGDFKDDSSGVPYKKRGIDKVSTFLGFCKRHDNELFEPIDNSRLIPTDQQAFLYAYRSLCRAVFVKENALTLANYTIENYGESNDRNGHKLGTSFAFDSLKRHKFEYDNSLKENQHFDIEYVLFISKQKPFLAFSGLEYPEFDFMGRQLQDLGNHCSKLDLITFCSVPMNNHEWGILFAWHKSSSKTCTVFMSSLATMVYDNHNLGDLLFRFVILNCENIAISPTWWEAISEIHRKQISTRTFEMIDDFSPIKQNYLMHGLEGISEWNFNGVISNVDHYFFKFYF</sequence>
<dbReference type="RefSeq" id="WP_256612672.1">
    <property type="nucleotide sequence ID" value="NZ_JANIBM010000049.1"/>
</dbReference>
<proteinExistence type="predicted"/>
<comment type="caution">
    <text evidence="1">The sequence shown here is derived from an EMBL/GenBank/DDBJ whole genome shotgun (WGS) entry which is preliminary data.</text>
</comment>
<dbReference type="EMBL" id="JANIBM010000049">
    <property type="protein sequence ID" value="MCQ8183451.1"/>
    <property type="molecule type" value="Genomic_DNA"/>
</dbReference>
<name>A0ABT1UMI4_9GAMM</name>
<evidence type="ECO:0000313" key="2">
    <source>
        <dbReference type="Proteomes" id="UP001524569"/>
    </source>
</evidence>
<organism evidence="1 2">
    <name type="scientific">Methylomonas aurea</name>
    <dbReference type="NCBI Taxonomy" id="2952224"/>
    <lineage>
        <taxon>Bacteria</taxon>
        <taxon>Pseudomonadati</taxon>
        <taxon>Pseudomonadota</taxon>
        <taxon>Gammaproteobacteria</taxon>
        <taxon>Methylococcales</taxon>
        <taxon>Methylococcaceae</taxon>
        <taxon>Methylomonas</taxon>
    </lineage>
</organism>
<protein>
    <submittedName>
        <fullName evidence="1">Uncharacterized protein</fullName>
    </submittedName>
</protein>
<dbReference type="Proteomes" id="UP001524569">
    <property type="component" value="Unassembled WGS sequence"/>
</dbReference>
<gene>
    <name evidence="1" type="ORF">NP603_20230</name>
</gene>
<accession>A0ABT1UMI4</accession>
<reference evidence="1 2" key="1">
    <citation type="submission" date="2022-07" db="EMBL/GenBank/DDBJ databases">
        <title>Methylomonas rivi sp. nov., Methylomonas rosea sp. nov., Methylomonas aureus sp. nov. and Methylomonas subterranea sp. nov., four novel methanotrophs isolated from a freshwater creek and the deep terrestrial subsurface.</title>
        <authorList>
            <person name="Abin C."/>
            <person name="Sankaranarayanan K."/>
            <person name="Garner C."/>
            <person name="Sindelar R."/>
            <person name="Kotary K."/>
            <person name="Garner R."/>
            <person name="Barclay S."/>
            <person name="Lawson P."/>
            <person name="Krumholz L."/>
        </authorList>
    </citation>
    <scope>NUCLEOTIDE SEQUENCE [LARGE SCALE GENOMIC DNA]</scope>
    <source>
        <strain evidence="1 2">SURF-1</strain>
    </source>
</reference>